<evidence type="ECO:0000313" key="2">
    <source>
        <dbReference type="Proteomes" id="UP001597083"/>
    </source>
</evidence>
<sequence>MSSIRRDIAVVAFTQSRHTAEDAGLAEVEILAPVITEIKEKTGLTRFGFTCSGSNDYLSGLPFSFVSALDAVGAWPPISESHVEMDGAWALYEAWVKLLHGETDTALVYGFGKPSQGDLREITTQGLDPYYLAPLGVDHVSLGALQARAYMERSGAKEDDLRA</sequence>
<organism evidence="1 2">
    <name type="scientific">Actinomadura adrarensis</name>
    <dbReference type="NCBI Taxonomy" id="1819600"/>
    <lineage>
        <taxon>Bacteria</taxon>
        <taxon>Bacillati</taxon>
        <taxon>Actinomycetota</taxon>
        <taxon>Actinomycetes</taxon>
        <taxon>Streptosporangiales</taxon>
        <taxon>Thermomonosporaceae</taxon>
        <taxon>Actinomadura</taxon>
    </lineage>
</organism>
<protein>
    <submittedName>
        <fullName evidence="1">Lipid-transfer protein</fullName>
    </submittedName>
</protein>
<comment type="caution">
    <text evidence="1">The sequence shown here is derived from an EMBL/GenBank/DDBJ whole genome shotgun (WGS) entry which is preliminary data.</text>
</comment>
<dbReference type="InterPro" id="IPR016039">
    <property type="entry name" value="Thiolase-like"/>
</dbReference>
<name>A0ABW3CKL6_9ACTN</name>
<proteinExistence type="predicted"/>
<dbReference type="EMBL" id="JBHTIR010003017">
    <property type="protein sequence ID" value="MFD0854547.1"/>
    <property type="molecule type" value="Genomic_DNA"/>
</dbReference>
<dbReference type="Gene3D" id="3.40.47.10">
    <property type="match status" value="1"/>
</dbReference>
<feature type="non-terminal residue" evidence="1">
    <location>
        <position position="163"/>
    </location>
</feature>
<accession>A0ABW3CKL6</accession>
<gene>
    <name evidence="1" type="ORF">ACFQ07_20085</name>
</gene>
<evidence type="ECO:0000313" key="1">
    <source>
        <dbReference type="EMBL" id="MFD0854547.1"/>
    </source>
</evidence>
<reference evidence="2" key="1">
    <citation type="journal article" date="2019" name="Int. J. Syst. Evol. Microbiol.">
        <title>The Global Catalogue of Microorganisms (GCM) 10K type strain sequencing project: providing services to taxonomists for standard genome sequencing and annotation.</title>
        <authorList>
            <consortium name="The Broad Institute Genomics Platform"/>
            <consortium name="The Broad Institute Genome Sequencing Center for Infectious Disease"/>
            <person name="Wu L."/>
            <person name="Ma J."/>
        </authorList>
    </citation>
    <scope>NUCLEOTIDE SEQUENCE [LARGE SCALE GENOMIC DNA]</scope>
    <source>
        <strain evidence="2">JCM 31696</strain>
    </source>
</reference>
<keyword evidence="2" id="KW-1185">Reference proteome</keyword>
<dbReference type="Proteomes" id="UP001597083">
    <property type="component" value="Unassembled WGS sequence"/>
</dbReference>